<dbReference type="AlphaFoldDB" id="A0A9W8K278"/>
<dbReference type="Proteomes" id="UP001148786">
    <property type="component" value="Unassembled WGS sequence"/>
</dbReference>
<comment type="caution">
    <text evidence="2">The sequence shown here is derived from an EMBL/GenBank/DDBJ whole genome shotgun (WGS) entry which is preliminary data.</text>
</comment>
<reference evidence="2" key="1">
    <citation type="submission" date="2022-07" db="EMBL/GenBank/DDBJ databases">
        <title>Genome Sequence of Agrocybe chaxingu.</title>
        <authorList>
            <person name="Buettner E."/>
        </authorList>
    </citation>
    <scope>NUCLEOTIDE SEQUENCE</scope>
    <source>
        <strain evidence="2">MP-N11</strain>
    </source>
</reference>
<dbReference type="EMBL" id="JANKHO010001070">
    <property type="protein sequence ID" value="KAJ3503952.1"/>
    <property type="molecule type" value="Genomic_DNA"/>
</dbReference>
<gene>
    <name evidence="2" type="ORF">NLJ89_g8199</name>
</gene>
<sequence>MDAGIPVTPQQQPTRNEDDAQVILGANGQIKLSGGGDAGPQDPVPQLGDGLTFPTDVPIATVPPAPTTSIAGLSSEDIPSPFDSDLPTSFFLTPTSTCKRDAEIFVNVTHFFDRYTFIFQSGGFCQLLHNKLKNKRPVKDILVQRFLAVNKPQPGRHDNSHRSTSA</sequence>
<feature type="region of interest" description="Disordered" evidence="1">
    <location>
        <begin position="1"/>
        <end position="20"/>
    </location>
</feature>
<protein>
    <submittedName>
        <fullName evidence="2">Uncharacterized protein</fullName>
    </submittedName>
</protein>
<evidence type="ECO:0000256" key="1">
    <source>
        <dbReference type="SAM" id="MobiDB-lite"/>
    </source>
</evidence>
<organism evidence="2 3">
    <name type="scientific">Agrocybe chaxingu</name>
    <dbReference type="NCBI Taxonomy" id="84603"/>
    <lineage>
        <taxon>Eukaryota</taxon>
        <taxon>Fungi</taxon>
        <taxon>Dikarya</taxon>
        <taxon>Basidiomycota</taxon>
        <taxon>Agaricomycotina</taxon>
        <taxon>Agaricomycetes</taxon>
        <taxon>Agaricomycetidae</taxon>
        <taxon>Agaricales</taxon>
        <taxon>Agaricineae</taxon>
        <taxon>Strophariaceae</taxon>
        <taxon>Agrocybe</taxon>
    </lineage>
</organism>
<evidence type="ECO:0000313" key="3">
    <source>
        <dbReference type="Proteomes" id="UP001148786"/>
    </source>
</evidence>
<evidence type="ECO:0000313" key="2">
    <source>
        <dbReference type="EMBL" id="KAJ3503952.1"/>
    </source>
</evidence>
<proteinExistence type="predicted"/>
<keyword evidence="3" id="KW-1185">Reference proteome</keyword>
<accession>A0A9W8K278</accession>
<name>A0A9W8K278_9AGAR</name>